<dbReference type="PROSITE" id="PS50297">
    <property type="entry name" value="ANK_REP_REGION"/>
    <property type="match status" value="6"/>
</dbReference>
<feature type="repeat" description="ANK" evidence="3">
    <location>
        <begin position="943"/>
        <end position="978"/>
    </location>
</feature>
<evidence type="ECO:0000313" key="5">
    <source>
        <dbReference type="EMBL" id="KAF4962489.1"/>
    </source>
</evidence>
<gene>
    <name evidence="5" type="ORF">FSARC_9442</name>
</gene>
<feature type="repeat" description="ANK" evidence="3">
    <location>
        <begin position="530"/>
        <end position="562"/>
    </location>
</feature>
<reference evidence="5" key="1">
    <citation type="journal article" date="2020" name="BMC Genomics">
        <title>Correction to: Identification and distribution of gene clusters required for synthesis of sphingolipid metabolism inhibitors in diverse species of the filamentous fungus Fusarium.</title>
        <authorList>
            <person name="Kim H.S."/>
            <person name="Lohmar J.M."/>
            <person name="Busman M."/>
            <person name="Brown D.W."/>
            <person name="Naumann T.A."/>
            <person name="Divon H.H."/>
            <person name="Lysoe E."/>
            <person name="Uhlig S."/>
            <person name="Proctor R.H."/>
        </authorList>
    </citation>
    <scope>NUCLEOTIDE SEQUENCE</scope>
    <source>
        <strain evidence="5">NRRL 20472</strain>
    </source>
</reference>
<evidence type="ECO:0000256" key="2">
    <source>
        <dbReference type="ARBA" id="ARBA00023043"/>
    </source>
</evidence>
<evidence type="ECO:0000259" key="4">
    <source>
        <dbReference type="Pfam" id="PF14420"/>
    </source>
</evidence>
<dbReference type="InterPro" id="IPR025676">
    <property type="entry name" value="Clr5_dom"/>
</dbReference>
<feature type="repeat" description="ANK" evidence="3">
    <location>
        <begin position="1064"/>
        <end position="1096"/>
    </location>
</feature>
<reference evidence="5" key="2">
    <citation type="submission" date="2020-05" db="EMBL/GenBank/DDBJ databases">
        <authorList>
            <person name="Kim H.-S."/>
            <person name="Proctor R.H."/>
            <person name="Brown D.W."/>
        </authorList>
    </citation>
    <scope>NUCLEOTIDE SEQUENCE</scope>
    <source>
        <strain evidence="5">NRRL 20472</strain>
    </source>
</reference>
<comment type="caution">
    <text evidence="5">The sequence shown here is derived from an EMBL/GenBank/DDBJ whole genome shotgun (WGS) entry which is preliminary data.</text>
</comment>
<keyword evidence="2 3" id="KW-0040">ANK repeat</keyword>
<feature type="repeat" description="ANK" evidence="3">
    <location>
        <begin position="369"/>
        <end position="402"/>
    </location>
</feature>
<feature type="repeat" description="ANK" evidence="3">
    <location>
        <begin position="411"/>
        <end position="443"/>
    </location>
</feature>
<dbReference type="Proteomes" id="UP000622797">
    <property type="component" value="Unassembled WGS sequence"/>
</dbReference>
<name>A0A8H4TRE8_9HYPO</name>
<feature type="repeat" description="ANK" evidence="3">
    <location>
        <begin position="444"/>
        <end position="476"/>
    </location>
</feature>
<organism evidence="5 6">
    <name type="scientific">Fusarium sarcochroum</name>
    <dbReference type="NCBI Taxonomy" id="1208366"/>
    <lineage>
        <taxon>Eukaryota</taxon>
        <taxon>Fungi</taxon>
        <taxon>Dikarya</taxon>
        <taxon>Ascomycota</taxon>
        <taxon>Pezizomycotina</taxon>
        <taxon>Sordariomycetes</taxon>
        <taxon>Hypocreomycetidae</taxon>
        <taxon>Hypocreales</taxon>
        <taxon>Nectriaceae</taxon>
        <taxon>Fusarium</taxon>
        <taxon>Fusarium lateritium species complex</taxon>
    </lineage>
</organism>
<feature type="repeat" description="ANK" evidence="3">
    <location>
        <begin position="604"/>
        <end position="636"/>
    </location>
</feature>
<feature type="repeat" description="ANK" evidence="3">
    <location>
        <begin position="705"/>
        <end position="737"/>
    </location>
</feature>
<dbReference type="Gene3D" id="1.25.40.20">
    <property type="entry name" value="Ankyrin repeat-containing domain"/>
    <property type="match status" value="4"/>
</dbReference>
<feature type="domain" description="Clr5" evidence="4">
    <location>
        <begin position="8"/>
        <end position="61"/>
    </location>
</feature>
<dbReference type="PANTHER" id="PTHR24198">
    <property type="entry name" value="ANKYRIN REPEAT AND PROTEIN KINASE DOMAIN-CONTAINING PROTEIN"/>
    <property type="match status" value="1"/>
</dbReference>
<feature type="repeat" description="ANK" evidence="3">
    <location>
        <begin position="633"/>
        <end position="665"/>
    </location>
</feature>
<evidence type="ECO:0000256" key="1">
    <source>
        <dbReference type="ARBA" id="ARBA00022737"/>
    </source>
</evidence>
<accession>A0A8H4TRE8</accession>
<dbReference type="PROSITE" id="PS50088">
    <property type="entry name" value="ANK_REPEAT"/>
    <property type="match status" value="11"/>
</dbReference>
<keyword evidence="1" id="KW-0677">Repeat</keyword>
<dbReference type="SMART" id="SM00248">
    <property type="entry name" value="ANK"/>
    <property type="match status" value="20"/>
</dbReference>
<dbReference type="SUPFAM" id="SSF48403">
    <property type="entry name" value="Ankyrin repeat"/>
    <property type="match status" value="3"/>
</dbReference>
<dbReference type="PANTHER" id="PTHR24198:SF165">
    <property type="entry name" value="ANKYRIN REPEAT-CONTAINING PROTEIN-RELATED"/>
    <property type="match status" value="1"/>
</dbReference>
<dbReference type="Pfam" id="PF12796">
    <property type="entry name" value="Ank_2"/>
    <property type="match status" value="6"/>
</dbReference>
<proteinExistence type="predicted"/>
<dbReference type="InterPro" id="IPR036770">
    <property type="entry name" value="Ankyrin_rpt-contain_sf"/>
</dbReference>
<dbReference type="InterPro" id="IPR002110">
    <property type="entry name" value="Ankyrin_rpt"/>
</dbReference>
<evidence type="ECO:0000256" key="3">
    <source>
        <dbReference type="PROSITE-ProRule" id="PRU00023"/>
    </source>
</evidence>
<dbReference type="Pfam" id="PF14420">
    <property type="entry name" value="Clr5"/>
    <property type="match status" value="1"/>
</dbReference>
<feature type="repeat" description="ANK" evidence="3">
    <location>
        <begin position="1099"/>
        <end position="1131"/>
    </location>
</feature>
<feature type="repeat" description="ANK" evidence="3">
    <location>
        <begin position="329"/>
        <end position="361"/>
    </location>
</feature>
<dbReference type="OrthoDB" id="539213at2759"/>
<dbReference type="AlphaFoldDB" id="A0A8H4TRE8"/>
<keyword evidence="6" id="KW-1185">Reference proteome</keyword>
<protein>
    <recommendedName>
        <fullName evidence="4">Clr5 domain-containing protein</fullName>
    </recommendedName>
</protein>
<sequence length="1171" mass="129034">MSRATMIPKEEWDKNKEHIRDFYLTQNGNVDGLISYMSQNHNFVASKAQYIRKLHCWKMKKYSSQYEWEHIKRVIGERKNDGKETKIIIRGQIVPVKKLKKELGRHAYDRYGPPALTPPTPADILVRGYTIPWIQFQDITQLLVSQPTMQSASPTHSAILSNWQSYPHDLVELFNHVSSIVWAASDHDEDFARAMSGLQSQVPNCSSLDIITQCHTSASDPVVQVFEGLIYRLSNNIRGLHDAYDMLSPLFKSNHTSRLLEKVCSEGGSTIRIVLLDLLLGAIQKEDVPLIEYLLKLGASPEAKQIKEPWQIVLGTDMLLGTALGTDMPWETALGTAAKLQNSEIVRLLLLRGADPNNYTNNSHSSDSCGESPLMQALQSPGGYDVVKQLVDAGADINTPVKQAGFYEHMSSPTPLIQAAANGDIRVAQLLIERGSEINIVSWNYSSAIQRAISRNDLDMLVFLLNNGADLNIRPSYGCGENLGPRVLSSPFSLPLVVAARHGHIKIAQCLLDFGAEVDGFIPSGFRLFDHETGLQISIQRCDLAMTELLLRKGASPNTRDATTPSALQQACQLFRDSSRQKRIINLLLESGADVNADPPTCDGGETALQIATRFRDYDLITSLISHGGSINSPRSCLQTAIPLGNIDLVKFLLENGADANSQSHRNWLGRTRTVLQTALSSGSTKLVGLLLSAGAVLNAQPPPSGMSDLQAVLLSGNIELVQMVMRSGANVNENTLAWQQTPLEQAASLESVELVSLLVEPNITINQGFFESALECAVKNCCTSIVQLLLESGADIDIKPMEPRFLYMAIQSRCEELFDLSFTRSADPDIFAELTGFLMAAIDYRWLYAVDRVIQAGVDVNKSHEGEALGSDEELDEYCGLPLQKAVATQQITFVERLVHAGGDIKTRGLEYLKIAVKLRTADIVHLLLEHGVSPNQIFAGSSLTPLHLSLIDIDRFDLDIVKMLVEYKADVNAHSSEVGCPLQIIWRKTLDQGWTWDESNEYADSPQARDWRQAKDLLLEAGADPAQLPSALQMAARKGDIEKARLLITNGEEVNRTAIEYKGATALQYAAMHGHFNIAALLLKNGADIHAPGAKIDGRTALQGAAENGRLDIVHLLLENDDEIDLVEERCCDAAEYAAREEHTMIAETPWAWSCMKTVSTMPYEDCGT</sequence>
<dbReference type="EMBL" id="JABEXW010000537">
    <property type="protein sequence ID" value="KAF4962489.1"/>
    <property type="molecule type" value="Genomic_DNA"/>
</dbReference>
<evidence type="ECO:0000313" key="6">
    <source>
        <dbReference type="Proteomes" id="UP000622797"/>
    </source>
</evidence>